<keyword evidence="5" id="KW-1185">Reference proteome</keyword>
<dbReference type="InterPro" id="IPR010998">
    <property type="entry name" value="Integrase_recombinase_N"/>
</dbReference>
<dbReference type="AlphaFoldDB" id="A0AAN7HBZ4"/>
<evidence type="ECO:0000256" key="2">
    <source>
        <dbReference type="SAM" id="MobiDB-lite"/>
    </source>
</evidence>
<protein>
    <recommendedName>
        <fullName evidence="3">Ndc10 domain-containing protein</fullName>
    </recommendedName>
</protein>
<evidence type="ECO:0000313" key="4">
    <source>
        <dbReference type="EMBL" id="KAK4239207.1"/>
    </source>
</evidence>
<feature type="region of interest" description="Disordered" evidence="2">
    <location>
        <begin position="190"/>
        <end position="211"/>
    </location>
</feature>
<evidence type="ECO:0000313" key="5">
    <source>
        <dbReference type="Proteomes" id="UP001303760"/>
    </source>
</evidence>
<evidence type="ECO:0000256" key="1">
    <source>
        <dbReference type="ARBA" id="ARBA00023125"/>
    </source>
</evidence>
<dbReference type="InterPro" id="IPR031872">
    <property type="entry name" value="NDC10_II"/>
</dbReference>
<dbReference type="Pfam" id="PF16787">
    <property type="entry name" value="NDC10_II"/>
    <property type="match status" value="1"/>
</dbReference>
<comment type="caution">
    <text evidence="4">The sequence shown here is derived from an EMBL/GenBank/DDBJ whole genome shotgun (WGS) entry which is preliminary data.</text>
</comment>
<dbReference type="Proteomes" id="UP001303760">
    <property type="component" value="Unassembled WGS sequence"/>
</dbReference>
<dbReference type="Gene3D" id="1.10.150.130">
    <property type="match status" value="1"/>
</dbReference>
<gene>
    <name evidence="4" type="ORF">C8A03DRAFT_14388</name>
</gene>
<reference evidence="4" key="1">
    <citation type="journal article" date="2023" name="Mol. Phylogenet. Evol.">
        <title>Genome-scale phylogeny and comparative genomics of the fungal order Sordariales.</title>
        <authorList>
            <person name="Hensen N."/>
            <person name="Bonometti L."/>
            <person name="Westerberg I."/>
            <person name="Brannstrom I.O."/>
            <person name="Guillou S."/>
            <person name="Cros-Aarteil S."/>
            <person name="Calhoun S."/>
            <person name="Haridas S."/>
            <person name="Kuo A."/>
            <person name="Mondo S."/>
            <person name="Pangilinan J."/>
            <person name="Riley R."/>
            <person name="LaButti K."/>
            <person name="Andreopoulos B."/>
            <person name="Lipzen A."/>
            <person name="Chen C."/>
            <person name="Yan M."/>
            <person name="Daum C."/>
            <person name="Ng V."/>
            <person name="Clum A."/>
            <person name="Steindorff A."/>
            <person name="Ohm R.A."/>
            <person name="Martin F."/>
            <person name="Silar P."/>
            <person name="Natvig D.O."/>
            <person name="Lalanne C."/>
            <person name="Gautier V."/>
            <person name="Ament-Velasquez S.L."/>
            <person name="Kruys A."/>
            <person name="Hutchinson M.I."/>
            <person name="Powell A.J."/>
            <person name="Barry K."/>
            <person name="Miller A.N."/>
            <person name="Grigoriev I.V."/>
            <person name="Debuchy R."/>
            <person name="Gladieux P."/>
            <person name="Hiltunen Thoren M."/>
            <person name="Johannesson H."/>
        </authorList>
    </citation>
    <scope>NUCLEOTIDE SEQUENCE</scope>
    <source>
        <strain evidence="4">CBS 532.94</strain>
    </source>
</reference>
<organism evidence="4 5">
    <name type="scientific">Achaetomium macrosporum</name>
    <dbReference type="NCBI Taxonomy" id="79813"/>
    <lineage>
        <taxon>Eukaryota</taxon>
        <taxon>Fungi</taxon>
        <taxon>Dikarya</taxon>
        <taxon>Ascomycota</taxon>
        <taxon>Pezizomycotina</taxon>
        <taxon>Sordariomycetes</taxon>
        <taxon>Sordariomycetidae</taxon>
        <taxon>Sordariales</taxon>
        <taxon>Chaetomiaceae</taxon>
        <taxon>Achaetomium</taxon>
    </lineage>
</organism>
<dbReference type="GO" id="GO:0003677">
    <property type="term" value="F:DNA binding"/>
    <property type="evidence" value="ECO:0007669"/>
    <property type="project" value="UniProtKB-KW"/>
</dbReference>
<feature type="region of interest" description="Disordered" evidence="2">
    <location>
        <begin position="1"/>
        <end position="35"/>
    </location>
</feature>
<feature type="domain" description="Ndc10" evidence="3">
    <location>
        <begin position="163"/>
        <end position="254"/>
    </location>
</feature>
<accession>A0AAN7HBZ4</accession>
<sequence>MAPRKRRAPAPATADDRSITVTLPPGAEQPLASQKEPLTALAPPSVAACSQHVNRAIVNNAELRANSQNVLSLIRAARPKNTTSAYEPKQKEFRQFCQRKQYQDGETVTEEKLLLFLVEEVVDRPLRLRSRKAAKDTPLSETRLSWRSVRSYITAVTDLYRSQKALGMNSHPSPREDNAREYIKSLQRRDAERQKAHYADKGRDTPPDGYSEDDLKRIAGELWGHTAQSAECHLRTLADLLLGHYMLTRGGDRR</sequence>
<name>A0AAN7HBZ4_9PEZI</name>
<feature type="non-terminal residue" evidence="4">
    <location>
        <position position="254"/>
    </location>
</feature>
<reference evidence="4" key="2">
    <citation type="submission" date="2023-05" db="EMBL/GenBank/DDBJ databases">
        <authorList>
            <consortium name="Lawrence Berkeley National Laboratory"/>
            <person name="Steindorff A."/>
            <person name="Hensen N."/>
            <person name="Bonometti L."/>
            <person name="Westerberg I."/>
            <person name="Brannstrom I.O."/>
            <person name="Guillou S."/>
            <person name="Cros-Aarteil S."/>
            <person name="Calhoun S."/>
            <person name="Haridas S."/>
            <person name="Kuo A."/>
            <person name="Mondo S."/>
            <person name="Pangilinan J."/>
            <person name="Riley R."/>
            <person name="Labutti K."/>
            <person name="Andreopoulos B."/>
            <person name="Lipzen A."/>
            <person name="Chen C."/>
            <person name="Yanf M."/>
            <person name="Daum C."/>
            <person name="Ng V."/>
            <person name="Clum A."/>
            <person name="Ohm R."/>
            <person name="Martin F."/>
            <person name="Silar P."/>
            <person name="Natvig D."/>
            <person name="Lalanne C."/>
            <person name="Gautier V."/>
            <person name="Ament-Velasquez S.L."/>
            <person name="Kruys A."/>
            <person name="Hutchinson M.I."/>
            <person name="Powell A.J."/>
            <person name="Barry K."/>
            <person name="Miller A.N."/>
            <person name="Grigoriev I.V."/>
            <person name="Debuchy R."/>
            <person name="Gladieux P."/>
            <person name="Thoren M.H."/>
            <person name="Johannesson H."/>
        </authorList>
    </citation>
    <scope>NUCLEOTIDE SEQUENCE</scope>
    <source>
        <strain evidence="4">CBS 532.94</strain>
    </source>
</reference>
<evidence type="ECO:0000259" key="3">
    <source>
        <dbReference type="Pfam" id="PF16787"/>
    </source>
</evidence>
<keyword evidence="1" id="KW-0238">DNA-binding</keyword>
<proteinExistence type="predicted"/>
<dbReference type="EMBL" id="MU860070">
    <property type="protein sequence ID" value="KAK4239207.1"/>
    <property type="molecule type" value="Genomic_DNA"/>
</dbReference>
<feature type="compositionally biased region" description="Basic and acidic residues" evidence="2">
    <location>
        <begin position="190"/>
        <end position="206"/>
    </location>
</feature>